<protein>
    <submittedName>
        <fullName evidence="1">Uncharacterized protein</fullName>
    </submittedName>
</protein>
<evidence type="ECO:0000313" key="2">
    <source>
        <dbReference type="Proteomes" id="UP001419268"/>
    </source>
</evidence>
<keyword evidence="2" id="KW-1185">Reference proteome</keyword>
<dbReference type="EMBL" id="JBBNAG010000006">
    <property type="protein sequence ID" value="KAK9125380.1"/>
    <property type="molecule type" value="Genomic_DNA"/>
</dbReference>
<accession>A0AAP0P1G2</accession>
<organism evidence="1 2">
    <name type="scientific">Stephania cephalantha</name>
    <dbReference type="NCBI Taxonomy" id="152367"/>
    <lineage>
        <taxon>Eukaryota</taxon>
        <taxon>Viridiplantae</taxon>
        <taxon>Streptophyta</taxon>
        <taxon>Embryophyta</taxon>
        <taxon>Tracheophyta</taxon>
        <taxon>Spermatophyta</taxon>
        <taxon>Magnoliopsida</taxon>
        <taxon>Ranunculales</taxon>
        <taxon>Menispermaceae</taxon>
        <taxon>Menispermoideae</taxon>
        <taxon>Cissampelideae</taxon>
        <taxon>Stephania</taxon>
    </lineage>
</organism>
<dbReference type="Proteomes" id="UP001419268">
    <property type="component" value="Unassembled WGS sequence"/>
</dbReference>
<reference evidence="1 2" key="1">
    <citation type="submission" date="2024-01" db="EMBL/GenBank/DDBJ databases">
        <title>Genome assemblies of Stephania.</title>
        <authorList>
            <person name="Yang L."/>
        </authorList>
    </citation>
    <scope>NUCLEOTIDE SEQUENCE [LARGE SCALE GENOMIC DNA]</scope>
    <source>
        <strain evidence="1">JXDWG</strain>
        <tissue evidence="1">Leaf</tissue>
    </source>
</reference>
<evidence type="ECO:0000313" key="1">
    <source>
        <dbReference type="EMBL" id="KAK9125380.1"/>
    </source>
</evidence>
<dbReference type="AlphaFoldDB" id="A0AAP0P1G2"/>
<proteinExistence type="predicted"/>
<name>A0AAP0P1G2_9MAGN</name>
<sequence>MEKLDDHLGFDLPSLIPLVDGLHSSLFLLNLLALHPKNKLGIVAFFPRGFLVELYPTRDARRLKRAKCKRHESATLLGMVKGTSMGRGVTTSEHNVIVQGHDGQNRKSERTRRTLARMADFVTRKPL</sequence>
<gene>
    <name evidence="1" type="ORF">Scep_014226</name>
</gene>
<comment type="caution">
    <text evidence="1">The sequence shown here is derived from an EMBL/GenBank/DDBJ whole genome shotgun (WGS) entry which is preliminary data.</text>
</comment>